<reference evidence="1 2" key="1">
    <citation type="submission" date="2016-04" db="EMBL/GenBank/DDBJ databases">
        <authorList>
            <person name="Chen L."/>
            <person name="Zhuang W."/>
            <person name="Wang G."/>
        </authorList>
    </citation>
    <scope>NUCLEOTIDE SEQUENCE [LARGE SCALE GENOMIC DNA]</scope>
    <source>
        <strain evidence="2">GR20</strain>
    </source>
</reference>
<gene>
    <name evidence="1" type="ORF">A4D02_36040</name>
</gene>
<name>A0ABX3NP11_9BACT</name>
<dbReference type="RefSeq" id="WP_014219118.1">
    <property type="nucleotide sequence ID" value="NZ_LWBO01000056.1"/>
</dbReference>
<evidence type="ECO:0000313" key="1">
    <source>
        <dbReference type="EMBL" id="OQP41135.1"/>
    </source>
</evidence>
<accession>A0ABX3NP11</accession>
<protein>
    <submittedName>
        <fullName evidence="1">Uncharacterized protein</fullName>
    </submittedName>
</protein>
<dbReference type="Proteomes" id="UP000192277">
    <property type="component" value="Unassembled WGS sequence"/>
</dbReference>
<keyword evidence="2" id="KW-1185">Reference proteome</keyword>
<organism evidence="1 2">
    <name type="scientific">Niastella koreensis</name>
    <dbReference type="NCBI Taxonomy" id="354356"/>
    <lineage>
        <taxon>Bacteria</taxon>
        <taxon>Pseudomonadati</taxon>
        <taxon>Bacteroidota</taxon>
        <taxon>Chitinophagia</taxon>
        <taxon>Chitinophagales</taxon>
        <taxon>Chitinophagaceae</taxon>
        <taxon>Niastella</taxon>
    </lineage>
</organism>
<proteinExistence type="predicted"/>
<sequence>MRILIIAFVGMLCPSSMKEKGKSYIGHIQYCSGTFVVDRSWNLELEERGTYHFKIKNTDTKSFIDARIRPEYSGSWTTKNDTLFLHNERLNKGSLDSVFLYRMKDSLLISLGNYVDSSWGFNYKNKVIMKLLKVQSKRN</sequence>
<comment type="caution">
    <text evidence="1">The sequence shown here is derived from an EMBL/GenBank/DDBJ whole genome shotgun (WGS) entry which is preliminary data.</text>
</comment>
<dbReference type="EMBL" id="LWBO01000056">
    <property type="protein sequence ID" value="OQP41135.1"/>
    <property type="molecule type" value="Genomic_DNA"/>
</dbReference>
<evidence type="ECO:0000313" key="2">
    <source>
        <dbReference type="Proteomes" id="UP000192277"/>
    </source>
</evidence>